<dbReference type="GO" id="GO:0008168">
    <property type="term" value="F:methyltransferase activity"/>
    <property type="evidence" value="ECO:0007669"/>
    <property type="project" value="UniProtKB-KW"/>
</dbReference>
<dbReference type="Proteomes" id="UP001370348">
    <property type="component" value="Chromosome"/>
</dbReference>
<sequence>MTTDWSSPGVAQAYEDYDPMRERALAYPVMFDALRLGTADGRVVLDYGCGTGKVAERIVRTYGARVIGAEPSPGMLSMARAKRSLPEITYRAIADDQRLDLPDASVDGALSCFIFVCISEADRIQRIAREVHRVLKPGAAYAMLEINPDTTGIPFATAQMGDPGRTYRAGEPIEVRLARPDREPMILIDYFWPEESQRHFLSTAGFRTITVHRPTLPDDYQGPDLAQMQVERTHPPYAIYVARK</sequence>
<name>A0ABZ2M4A4_9BACT</name>
<dbReference type="GO" id="GO:0032259">
    <property type="term" value="P:methylation"/>
    <property type="evidence" value="ECO:0007669"/>
    <property type="project" value="UniProtKB-KW"/>
</dbReference>
<evidence type="ECO:0000259" key="1">
    <source>
        <dbReference type="Pfam" id="PF13649"/>
    </source>
</evidence>
<dbReference type="CDD" id="cd02440">
    <property type="entry name" value="AdoMet_MTases"/>
    <property type="match status" value="1"/>
</dbReference>
<dbReference type="InterPro" id="IPR029063">
    <property type="entry name" value="SAM-dependent_MTases_sf"/>
</dbReference>
<reference evidence="2 3" key="1">
    <citation type="submission" date="2021-12" db="EMBL/GenBank/DDBJ databases">
        <title>Discovery of the Pendulisporaceae a myxobacterial family with distinct sporulation behavior and unique specialized metabolism.</title>
        <authorList>
            <person name="Garcia R."/>
            <person name="Popoff A."/>
            <person name="Bader C.D."/>
            <person name="Loehr J."/>
            <person name="Walesch S."/>
            <person name="Walt C."/>
            <person name="Boldt J."/>
            <person name="Bunk B."/>
            <person name="Haeckl F.J.F.P.J."/>
            <person name="Gunesch A.P."/>
            <person name="Birkelbach J."/>
            <person name="Nuebel U."/>
            <person name="Pietschmann T."/>
            <person name="Bach T."/>
            <person name="Mueller R."/>
        </authorList>
    </citation>
    <scope>NUCLEOTIDE SEQUENCE [LARGE SCALE GENOMIC DNA]</scope>
    <source>
        <strain evidence="2 3">MSr11954</strain>
    </source>
</reference>
<gene>
    <name evidence="2" type="ORF">LZC94_12565</name>
</gene>
<dbReference type="Pfam" id="PF13649">
    <property type="entry name" value="Methyltransf_25"/>
    <property type="match status" value="1"/>
</dbReference>
<dbReference type="Gene3D" id="3.40.50.150">
    <property type="entry name" value="Vaccinia Virus protein VP39"/>
    <property type="match status" value="1"/>
</dbReference>
<keyword evidence="3" id="KW-1185">Reference proteome</keyword>
<feature type="domain" description="Methyltransferase" evidence="1">
    <location>
        <begin position="44"/>
        <end position="138"/>
    </location>
</feature>
<dbReference type="SUPFAM" id="SSF53335">
    <property type="entry name" value="S-adenosyl-L-methionine-dependent methyltransferases"/>
    <property type="match status" value="1"/>
</dbReference>
<accession>A0ABZ2M4A4</accession>
<dbReference type="InterPro" id="IPR050508">
    <property type="entry name" value="Methyltransf_Superfamily"/>
</dbReference>
<keyword evidence="2" id="KW-0808">Transferase</keyword>
<dbReference type="PANTHER" id="PTHR42912">
    <property type="entry name" value="METHYLTRANSFERASE"/>
    <property type="match status" value="1"/>
</dbReference>
<dbReference type="RefSeq" id="WP_394827720.1">
    <property type="nucleotide sequence ID" value="NZ_CP089984.1"/>
</dbReference>
<dbReference type="EMBL" id="CP089984">
    <property type="protein sequence ID" value="WXB18079.1"/>
    <property type="molecule type" value="Genomic_DNA"/>
</dbReference>
<evidence type="ECO:0000313" key="3">
    <source>
        <dbReference type="Proteomes" id="UP001370348"/>
    </source>
</evidence>
<dbReference type="InterPro" id="IPR041698">
    <property type="entry name" value="Methyltransf_25"/>
</dbReference>
<evidence type="ECO:0000313" key="2">
    <source>
        <dbReference type="EMBL" id="WXB18079.1"/>
    </source>
</evidence>
<keyword evidence="2" id="KW-0489">Methyltransferase</keyword>
<organism evidence="2 3">
    <name type="scientific">Pendulispora albinea</name>
    <dbReference type="NCBI Taxonomy" id="2741071"/>
    <lineage>
        <taxon>Bacteria</taxon>
        <taxon>Pseudomonadati</taxon>
        <taxon>Myxococcota</taxon>
        <taxon>Myxococcia</taxon>
        <taxon>Myxococcales</taxon>
        <taxon>Sorangiineae</taxon>
        <taxon>Pendulisporaceae</taxon>
        <taxon>Pendulispora</taxon>
    </lineage>
</organism>
<proteinExistence type="predicted"/>
<dbReference type="PANTHER" id="PTHR42912:SF95">
    <property type="entry name" value="METHYLTRANSFERASE TYPE 11 DOMAIN-CONTAINING PROTEIN"/>
    <property type="match status" value="1"/>
</dbReference>
<protein>
    <submittedName>
        <fullName evidence="2">Class I SAM-dependent methyltransferase</fullName>
    </submittedName>
</protein>